<dbReference type="PIRSF" id="PIRSF000956">
    <property type="entry name" value="PLC-beta"/>
    <property type="match status" value="1"/>
</dbReference>
<evidence type="ECO:0000256" key="6">
    <source>
        <dbReference type="ARBA" id="ARBA00023054"/>
    </source>
</evidence>
<reference evidence="17" key="2">
    <citation type="submission" date="2025-08" db="UniProtKB">
        <authorList>
            <consortium name="Ensembl"/>
        </authorList>
    </citation>
    <scope>IDENTIFICATION</scope>
</reference>
<dbReference type="SUPFAM" id="SSF50729">
    <property type="entry name" value="PH domain-like"/>
    <property type="match status" value="1"/>
</dbReference>
<dbReference type="GO" id="GO:0016042">
    <property type="term" value="P:lipid catabolic process"/>
    <property type="evidence" value="ECO:0007669"/>
    <property type="project" value="UniProtKB-KW"/>
</dbReference>
<comment type="catalytic activity">
    <reaction evidence="9">
        <text>a 1,2-diacyl-sn-glycero-3-phospho-(1D-myo-inositol-4,5-bisphosphate) + H2O = 1D-myo-inositol 1,4,5-trisphosphate + a 1,2-diacyl-sn-glycerol + H(+)</text>
        <dbReference type="Rhea" id="RHEA:33179"/>
        <dbReference type="ChEBI" id="CHEBI:15377"/>
        <dbReference type="ChEBI" id="CHEBI:15378"/>
        <dbReference type="ChEBI" id="CHEBI:17815"/>
        <dbReference type="ChEBI" id="CHEBI:58456"/>
        <dbReference type="ChEBI" id="CHEBI:203600"/>
        <dbReference type="EC" id="3.1.4.11"/>
    </reaction>
    <physiologicalReaction direction="left-to-right" evidence="9">
        <dbReference type="Rhea" id="RHEA:33180"/>
    </physiologicalReaction>
</comment>
<sequence>MSVLNPVLQPTKVKEYLCKGGRFIKWDDETSNASPAILRVDPQGFYVYWTYQSTEREILDITSIRDTRAGRFAKMPKSLKLREVFNLDHPNSTFLLKNLTIVSGSDMVDLTFHNFVSYKEDICKDWAEDIMAIARNPLTYNAPRYTFLEKIVLHCLQLQPPNLCLVPWCLFACLVSIFQMFPADKKRVEEALRACHLPNGKNDAINPEDFPEPVYKTFLMNLCPRPEIDEIFTSHHLKAKPYMTKDHLAKFINKKQRDTRLNDILFPPAKPEQVQSLIEKYEPSQFNIQRGQLSPEGMVWFLCGPENNLIVLDKLMLYQDMTQPLSHYYINSSHNTYLTAGQFSGTSSPEMYRQTLLAGCRCVELDCWKGRPPDEEPIITHGFTMTTEILFKDAIEAIAESAFKTSPYPVILSFENHVDSPKQQAKMAEYCRTIFGDMLLTEPLEKYPLKPGVPLPSPKDLLRKILIKNKKNQSMSGKRQSSLKKGRNMEPETTEQPASVDVEDTGPVCLVCAGDVAEEEPEEEDEQLRNLDEEEIKKMQSDEGTAGLEVTAYEEMSSLVNYIQPIKFNSFEVSAKKNRSYVISSFTETKACDLVSKFPVQFVEYNKWQMSRIYPKGTRMDSSNYQPQMFWNVGCQMVALNFQTMDVPMQQNMALFEFNGQCGYLLKHEFMRRPDKQLDPFSVDRIDGLVATTVCVTVLSGQFLSDRSVKTYVEVELLGLPRDAKRKHRTKLTSTANSINPVWKEEAFVFEKIMMPELASLKIVAWEEGGKFIGQRIIPIIAMHPGYHHVCLRSESNMPLTMPALFVFLEIKDYVPDAWADLTIALSNPIKFFNLQDKCLMKLKDTSGEVRGSGLDVVIEEHVLELYAPVSPLQALGRSWHCSVCVSEPETITLAELQQKKRFLKLLKRQEKELRELEWKGSKQREELLQKYSVLFSELACPGGNKRTIRVQLAWVQLDTDEVQCLILLCSLLVLCSSLKQQVARILELAREKQAAELQVLRDTSESNIKDIKKRMEAKRVERVQAMLRNTSDKAAQERLKKEINNAHIQEVVQTVKRVSSGGSGRPSSSGVCGGVGRATQRPGHL</sequence>
<dbReference type="InterPro" id="IPR035892">
    <property type="entry name" value="C2_domain_sf"/>
</dbReference>
<dbReference type="SUPFAM" id="SSF69989">
    <property type="entry name" value="C-terminal domain of PLC-beta"/>
    <property type="match status" value="1"/>
</dbReference>
<name>A0A8C3N828_GEOPR</name>
<dbReference type="Gene3D" id="3.20.20.190">
    <property type="entry name" value="Phosphatidylinositol (PI) phosphodiesterase"/>
    <property type="match status" value="1"/>
</dbReference>
<evidence type="ECO:0000256" key="10">
    <source>
        <dbReference type="ARBA" id="ARBA00023726"/>
    </source>
</evidence>
<keyword evidence="8 12" id="KW-0807">Transducer</keyword>
<dbReference type="Pfam" id="PF08703">
    <property type="entry name" value="PLC-beta_C"/>
    <property type="match status" value="2"/>
</dbReference>
<keyword evidence="1" id="KW-0597">Phosphoprotein</keyword>
<dbReference type="SMART" id="SM00239">
    <property type="entry name" value="C2"/>
    <property type="match status" value="1"/>
</dbReference>
<evidence type="ECO:0000313" key="17">
    <source>
        <dbReference type="Ensembl" id="ENSCPVP00000017278.1"/>
    </source>
</evidence>
<dbReference type="SUPFAM" id="SSF49562">
    <property type="entry name" value="C2 domain (Calcium/lipid-binding domain, CaLB)"/>
    <property type="match status" value="1"/>
</dbReference>
<dbReference type="InterPro" id="IPR000909">
    <property type="entry name" value="PLipase_C_PInositol-sp_X_dom"/>
</dbReference>
<dbReference type="Pfam" id="PF22631">
    <property type="entry name" value="PLCB1-4-like_EFh"/>
    <property type="match status" value="1"/>
</dbReference>
<evidence type="ECO:0000256" key="14">
    <source>
        <dbReference type="PIRSR" id="PIRSR000956-2"/>
    </source>
</evidence>
<gene>
    <name evidence="17" type="primary">PLCB2</name>
</gene>
<evidence type="ECO:0000256" key="5">
    <source>
        <dbReference type="ARBA" id="ARBA00022963"/>
    </source>
</evidence>
<reference evidence="17" key="3">
    <citation type="submission" date="2025-09" db="UniProtKB">
        <authorList>
            <consortium name="Ensembl"/>
        </authorList>
    </citation>
    <scope>IDENTIFICATION</scope>
</reference>
<feature type="binding site" evidence="14">
    <location>
        <position position="364"/>
    </location>
    <ligand>
        <name>Ca(2+)</name>
        <dbReference type="ChEBI" id="CHEBI:29108"/>
    </ligand>
</feature>
<evidence type="ECO:0000256" key="9">
    <source>
        <dbReference type="ARBA" id="ARBA00023674"/>
    </source>
</evidence>
<dbReference type="InterPro" id="IPR000008">
    <property type="entry name" value="C2_dom"/>
</dbReference>
<dbReference type="Gene3D" id="2.60.40.150">
    <property type="entry name" value="C2 domain"/>
    <property type="match status" value="1"/>
</dbReference>
<feature type="active site" evidence="13">
    <location>
        <position position="381"/>
    </location>
</feature>
<dbReference type="PRINTS" id="PR00390">
    <property type="entry name" value="PHPHLIPASEC"/>
</dbReference>
<dbReference type="GO" id="GO:0007186">
    <property type="term" value="P:G protein-coupled receptor signaling pathway"/>
    <property type="evidence" value="ECO:0007669"/>
    <property type="project" value="TreeGrafter"/>
</dbReference>
<feature type="coiled-coil region" evidence="15">
    <location>
        <begin position="894"/>
        <end position="927"/>
    </location>
</feature>
<dbReference type="FunFam" id="2.30.29.240:FF:000002">
    <property type="entry name" value="1-phosphatidylinositol 4,5-bisphosphate phosphodiesterase"/>
    <property type="match status" value="1"/>
</dbReference>
<keyword evidence="7 12" id="KW-0443">Lipid metabolism</keyword>
<dbReference type="InterPro" id="IPR001192">
    <property type="entry name" value="PI-PLC_fam"/>
</dbReference>
<keyword evidence="4 14" id="KW-0106">Calcium</keyword>
<comment type="cofactor">
    <cofactor evidence="14">
        <name>Ca(2+)</name>
        <dbReference type="ChEBI" id="CHEBI:29108"/>
    </cofactor>
    <text evidence="14">Binds 1 Ca(2+) ion per subunit.</text>
</comment>
<dbReference type="InterPro" id="IPR014815">
    <property type="entry name" value="PLC-beta_C"/>
</dbReference>
<feature type="binding site" evidence="14">
    <location>
        <position position="335"/>
    </location>
    <ligand>
        <name>Ca(2+)</name>
        <dbReference type="ChEBI" id="CHEBI:29108"/>
    </ligand>
</feature>
<evidence type="ECO:0000256" key="4">
    <source>
        <dbReference type="ARBA" id="ARBA00022837"/>
    </source>
</evidence>
<dbReference type="CDD" id="cd13361">
    <property type="entry name" value="PH_PLC_beta"/>
    <property type="match status" value="1"/>
</dbReference>
<dbReference type="Gene3D" id="2.30.29.240">
    <property type="match status" value="1"/>
</dbReference>
<dbReference type="GO" id="GO:0048015">
    <property type="term" value="P:phosphatidylinositol-mediated signaling"/>
    <property type="evidence" value="ECO:0007669"/>
    <property type="project" value="TreeGrafter"/>
</dbReference>
<evidence type="ECO:0000256" key="1">
    <source>
        <dbReference type="ARBA" id="ARBA00022553"/>
    </source>
</evidence>
<dbReference type="PROSITE" id="PS50004">
    <property type="entry name" value="C2"/>
    <property type="match status" value="1"/>
</dbReference>
<dbReference type="PANTHER" id="PTHR10336">
    <property type="entry name" value="PHOSPHOINOSITIDE-SPECIFIC PHOSPHOLIPASE C FAMILY PROTEIN"/>
    <property type="match status" value="1"/>
</dbReference>
<evidence type="ECO:0000256" key="13">
    <source>
        <dbReference type="PIRSR" id="PIRSR000956-1"/>
    </source>
</evidence>
<dbReference type="CDD" id="cd00275">
    <property type="entry name" value="C2_PLC_like"/>
    <property type="match status" value="1"/>
</dbReference>
<feature type="binding site" evidence="14">
    <location>
        <position position="415"/>
    </location>
    <ligand>
        <name>Ca(2+)</name>
        <dbReference type="ChEBI" id="CHEBI:29108"/>
    </ligand>
</feature>
<dbReference type="Ensembl" id="ENSCPVT00000018048.2">
    <property type="protein sequence ID" value="ENSCPVP00000017278.1"/>
    <property type="gene ID" value="ENSCPVG00000012018.2"/>
</dbReference>
<dbReference type="GO" id="GO:0005509">
    <property type="term" value="F:calcium ion binding"/>
    <property type="evidence" value="ECO:0007669"/>
    <property type="project" value="UniProtKB-UniRule"/>
</dbReference>
<feature type="active site" evidence="13">
    <location>
        <position position="334"/>
    </location>
</feature>
<dbReference type="GO" id="GO:0005737">
    <property type="term" value="C:cytoplasm"/>
    <property type="evidence" value="ECO:0007669"/>
    <property type="project" value="TreeGrafter"/>
</dbReference>
<dbReference type="InterPro" id="IPR016280">
    <property type="entry name" value="PLC-beta"/>
</dbReference>
<dbReference type="Proteomes" id="UP000694382">
    <property type="component" value="Chromosome 5"/>
</dbReference>
<proteinExistence type="predicted"/>
<dbReference type="InterPro" id="IPR001711">
    <property type="entry name" value="PLipase_C_Pinositol-sp_Y"/>
</dbReference>
<dbReference type="Gene3D" id="1.20.1230.10">
    <property type="entry name" value="Phospholipase C beta, distal C-terminal domain"/>
    <property type="match status" value="1"/>
</dbReference>
<keyword evidence="3 12" id="KW-0378">Hydrolase</keyword>
<keyword evidence="18" id="KW-1185">Reference proteome</keyword>
<keyword evidence="2 14" id="KW-0479">Metal-binding</keyword>
<comment type="subunit">
    <text evidence="11">Interacts with RAC1. Forms a complex composed of at least WDR26, a G-beta:gamma unit, and PLCB2.</text>
</comment>
<dbReference type="GO" id="GO:0046488">
    <property type="term" value="P:phosphatidylinositol metabolic process"/>
    <property type="evidence" value="ECO:0007669"/>
    <property type="project" value="TreeGrafter"/>
</dbReference>
<dbReference type="Pfam" id="PF17787">
    <property type="entry name" value="PH_14"/>
    <property type="match status" value="1"/>
</dbReference>
<dbReference type="SUPFAM" id="SSF47473">
    <property type="entry name" value="EF-hand"/>
    <property type="match status" value="1"/>
</dbReference>
<evidence type="ECO:0000256" key="2">
    <source>
        <dbReference type="ARBA" id="ARBA00022723"/>
    </source>
</evidence>
<dbReference type="Pfam" id="PF00388">
    <property type="entry name" value="PI-PLC-X"/>
    <property type="match status" value="1"/>
</dbReference>
<dbReference type="InterPro" id="IPR037862">
    <property type="entry name" value="PLC-beta_PH"/>
</dbReference>
<evidence type="ECO:0000256" key="15">
    <source>
        <dbReference type="SAM" id="Coils"/>
    </source>
</evidence>
<dbReference type="InterPro" id="IPR053945">
    <property type="entry name" value="PLCB1-4-like_EFh"/>
</dbReference>
<evidence type="ECO:0000256" key="8">
    <source>
        <dbReference type="ARBA" id="ARBA00023224"/>
    </source>
</evidence>
<dbReference type="Pfam" id="PF00168">
    <property type="entry name" value="C2"/>
    <property type="match status" value="1"/>
</dbReference>
<evidence type="ECO:0000256" key="3">
    <source>
        <dbReference type="ARBA" id="ARBA00022801"/>
    </source>
</evidence>
<dbReference type="AlphaFoldDB" id="A0A8C3N828"/>
<dbReference type="Pfam" id="PF00387">
    <property type="entry name" value="PI-PLC-Y"/>
    <property type="match status" value="1"/>
</dbReference>
<dbReference type="SUPFAM" id="SSF51695">
    <property type="entry name" value="PLC-like phosphodiesterases"/>
    <property type="match status" value="1"/>
</dbReference>
<dbReference type="FunFam" id="2.60.40.150:FF:000105">
    <property type="entry name" value="1-phosphatidylinositol 4,5-bisphosphate phosphodiesterase"/>
    <property type="match status" value="1"/>
</dbReference>
<dbReference type="SMART" id="SM00148">
    <property type="entry name" value="PLCXc"/>
    <property type="match status" value="1"/>
</dbReference>
<feature type="compositionally biased region" description="Low complexity" evidence="16">
    <location>
        <begin position="1058"/>
        <end position="1071"/>
    </location>
</feature>
<dbReference type="PROSITE" id="PS50008">
    <property type="entry name" value="PIPLC_Y_DOMAIN"/>
    <property type="match status" value="1"/>
</dbReference>
<dbReference type="Gene3D" id="1.10.238.10">
    <property type="entry name" value="EF-hand"/>
    <property type="match status" value="1"/>
</dbReference>
<dbReference type="EC" id="3.1.4.11" evidence="12"/>
<dbReference type="InterPro" id="IPR017946">
    <property type="entry name" value="PLC-like_Pdiesterase_TIM-brl"/>
</dbReference>
<feature type="region of interest" description="Disordered" evidence="16">
    <location>
        <begin position="471"/>
        <end position="500"/>
    </location>
</feature>
<evidence type="ECO:0000256" key="16">
    <source>
        <dbReference type="SAM" id="MobiDB-lite"/>
    </source>
</evidence>
<organism evidence="17 18">
    <name type="scientific">Geospiza parvula</name>
    <name type="common">Small tree-finch</name>
    <name type="synonym">Camarhynchus parvulus</name>
    <dbReference type="NCBI Taxonomy" id="87175"/>
    <lineage>
        <taxon>Eukaryota</taxon>
        <taxon>Metazoa</taxon>
        <taxon>Chordata</taxon>
        <taxon>Craniata</taxon>
        <taxon>Vertebrata</taxon>
        <taxon>Euteleostomi</taxon>
        <taxon>Archelosauria</taxon>
        <taxon>Archosauria</taxon>
        <taxon>Dinosauria</taxon>
        <taxon>Saurischia</taxon>
        <taxon>Theropoda</taxon>
        <taxon>Coelurosauria</taxon>
        <taxon>Aves</taxon>
        <taxon>Neognathae</taxon>
        <taxon>Neoaves</taxon>
        <taxon>Telluraves</taxon>
        <taxon>Australaves</taxon>
        <taxon>Passeriformes</taxon>
        <taxon>Thraupidae</taxon>
        <taxon>Camarhynchus</taxon>
    </lineage>
</organism>
<evidence type="ECO:0000256" key="12">
    <source>
        <dbReference type="PIRNR" id="PIRNR000956"/>
    </source>
</evidence>
<accession>A0A8C3N828</accession>
<dbReference type="PANTHER" id="PTHR10336:SF10">
    <property type="entry name" value="1-PHOSPHATIDYLINOSITOL 4,5-BISPHOSPHATE PHOSPHODIESTERASE BETA-2"/>
    <property type="match status" value="1"/>
</dbReference>
<evidence type="ECO:0000256" key="7">
    <source>
        <dbReference type="ARBA" id="ARBA00023098"/>
    </source>
</evidence>
<dbReference type="CDD" id="cd08624">
    <property type="entry name" value="PI-PLCc_beta2"/>
    <property type="match status" value="1"/>
</dbReference>
<keyword evidence="6 15" id="KW-0175">Coiled coil</keyword>
<dbReference type="FunFam" id="1.10.238.10:FF:000024">
    <property type="entry name" value="1-phosphatidylinositol 4,5-bisphosphate phosphodiesterase"/>
    <property type="match status" value="1"/>
</dbReference>
<dbReference type="SMART" id="SM00149">
    <property type="entry name" value="PLCYc"/>
    <property type="match status" value="1"/>
</dbReference>
<feature type="binding site" evidence="14">
    <location>
        <position position="366"/>
    </location>
    <ligand>
        <name>Ca(2+)</name>
        <dbReference type="ChEBI" id="CHEBI:29108"/>
    </ligand>
</feature>
<evidence type="ECO:0000313" key="18">
    <source>
        <dbReference type="Proteomes" id="UP000694382"/>
    </source>
</evidence>
<dbReference type="InterPro" id="IPR011992">
    <property type="entry name" value="EF-hand-dom_pair"/>
</dbReference>
<protein>
    <recommendedName>
        <fullName evidence="12">1-phosphatidylinositol 4,5-bisphosphate phosphodiesterase</fullName>
        <ecNumber evidence="12">3.1.4.11</ecNumber>
    </recommendedName>
</protein>
<dbReference type="PROSITE" id="PS50007">
    <property type="entry name" value="PIPLC_X_DOMAIN"/>
    <property type="match status" value="1"/>
</dbReference>
<evidence type="ECO:0000256" key="11">
    <source>
        <dbReference type="ARBA" id="ARBA00062585"/>
    </source>
</evidence>
<dbReference type="GO" id="GO:0004435">
    <property type="term" value="F:phosphatidylinositol-4,5-bisphosphate phospholipase C activity"/>
    <property type="evidence" value="ECO:0007669"/>
    <property type="project" value="UniProtKB-UniRule"/>
</dbReference>
<comment type="catalytic activity">
    <reaction evidence="10">
        <text>a 1,2-diacyl-sn-glycero-3-phospho-(1D-myo-inositol) + H2O = 1D-myo-inositol 1-phosphate + a 1,2-diacyl-sn-glycerol + H(+)</text>
        <dbReference type="Rhea" id="RHEA:43484"/>
        <dbReference type="ChEBI" id="CHEBI:15377"/>
        <dbReference type="ChEBI" id="CHEBI:15378"/>
        <dbReference type="ChEBI" id="CHEBI:17815"/>
        <dbReference type="ChEBI" id="CHEBI:57880"/>
        <dbReference type="ChEBI" id="CHEBI:58433"/>
    </reaction>
    <physiologicalReaction direction="left-to-right" evidence="10">
        <dbReference type="Rhea" id="RHEA:43485"/>
    </physiologicalReaction>
</comment>
<dbReference type="InterPro" id="IPR042531">
    <property type="entry name" value="PLC-beta_C_sf"/>
</dbReference>
<dbReference type="GO" id="GO:0051209">
    <property type="term" value="P:release of sequestered calcium ion into cytosol"/>
    <property type="evidence" value="ECO:0007669"/>
    <property type="project" value="TreeGrafter"/>
</dbReference>
<keyword evidence="5 12" id="KW-0442">Lipid degradation</keyword>
<reference evidence="17" key="1">
    <citation type="submission" date="2020-02" db="EMBL/GenBank/DDBJ databases">
        <authorList>
            <person name="Enbody D E."/>
            <person name="Pettersson E M."/>
        </authorList>
    </citation>
    <scope>NUCLEOTIDE SEQUENCE [LARGE SCALE GENOMIC DNA]</scope>
</reference>
<feature type="region of interest" description="Disordered" evidence="16">
    <location>
        <begin position="1057"/>
        <end position="1086"/>
    </location>
</feature>
<dbReference type="InterPro" id="IPR028403">
    <property type="entry name" value="PLC-beta2_cat"/>
</dbReference>